<dbReference type="KEGG" id="rpc:RPC_3875"/>
<proteinExistence type="predicted"/>
<dbReference type="OrthoDB" id="2552476at2"/>
<sequence length="368" mass="40918">MKPIIEIGYGPTRLVLVCAQDILVRIRDELEPFFTFGVAEPGASTIATLEVHESALHAAPSDDGVVVEVDTSLYKHLASSGCRWGDESRFVVRIDLTGTHLQFDREASIIELWQPDRDRAIIDTVRTIKSLFTPALECAGCVQLHSSGVVDADGGILILGDMWQGKTTLLLDFLASFVVAELSCDTIVAWPGDDGGVAARGWPSPFSMSQGTMSDHPQLYPFYPAEQRKVPYDTRWRERKKTVLTSAQVVGLFETSLTAAVPHVHSVVIVRFQPEQETRIDAVKSEVELVAHLQGVYLGSRDPIYHNWHQYVTCSDCKINANIITIARALLQSADVYVMTWAPSAISLLKRIPRFARLHKSMRDIVEY</sequence>
<dbReference type="STRING" id="316056.RPC_3875"/>
<reference evidence="1" key="1">
    <citation type="submission" date="2006-03" db="EMBL/GenBank/DDBJ databases">
        <title>Complete sequence of Rhodopseudomonas palustris BisB18.</title>
        <authorList>
            <consortium name="US DOE Joint Genome Institute"/>
            <person name="Copeland A."/>
            <person name="Lucas S."/>
            <person name="Lapidus A."/>
            <person name="Barry K."/>
            <person name="Detter J.C."/>
            <person name="Glavina del Rio T."/>
            <person name="Hammon N."/>
            <person name="Israni S."/>
            <person name="Dalin E."/>
            <person name="Tice H."/>
            <person name="Pitluck S."/>
            <person name="Chain P."/>
            <person name="Malfatti S."/>
            <person name="Shin M."/>
            <person name="Vergez L."/>
            <person name="Schmutz J."/>
            <person name="Larimer F."/>
            <person name="Land M."/>
            <person name="Hauser L."/>
            <person name="Pelletier D.A."/>
            <person name="Kyrpides N."/>
            <person name="Anderson I."/>
            <person name="Oda Y."/>
            <person name="Harwood C.S."/>
            <person name="Richardson P."/>
        </authorList>
    </citation>
    <scope>NUCLEOTIDE SEQUENCE [LARGE SCALE GENOMIC DNA]</scope>
    <source>
        <strain evidence="1">BisB18</strain>
    </source>
</reference>
<dbReference type="RefSeq" id="WP_011474286.1">
    <property type="nucleotide sequence ID" value="NC_007925.1"/>
</dbReference>
<accession>Q20ZN2</accession>
<evidence type="ECO:0000313" key="1">
    <source>
        <dbReference type="EMBL" id="ABD89404.1"/>
    </source>
</evidence>
<dbReference type="AlphaFoldDB" id="Q20ZN2"/>
<dbReference type="HOGENOM" id="CLU_752018_0_0_5"/>
<gene>
    <name evidence="1" type="ordered locus">RPC_3875</name>
</gene>
<organism evidence="1">
    <name type="scientific">Rhodopseudomonas palustris (strain BisB18)</name>
    <dbReference type="NCBI Taxonomy" id="316056"/>
    <lineage>
        <taxon>Bacteria</taxon>
        <taxon>Pseudomonadati</taxon>
        <taxon>Pseudomonadota</taxon>
        <taxon>Alphaproteobacteria</taxon>
        <taxon>Hyphomicrobiales</taxon>
        <taxon>Nitrobacteraceae</taxon>
        <taxon>Rhodopseudomonas</taxon>
    </lineage>
</organism>
<protein>
    <submittedName>
        <fullName evidence="1">Uncharacterized protein</fullName>
    </submittedName>
</protein>
<dbReference type="EMBL" id="CP000301">
    <property type="protein sequence ID" value="ABD89404.1"/>
    <property type="molecule type" value="Genomic_DNA"/>
</dbReference>
<name>Q20ZN2_RHOPB</name>